<protein>
    <submittedName>
        <fullName evidence="2">Uncharacterized protein</fullName>
    </submittedName>
</protein>
<name>A0A915IZQ4_ROMCU</name>
<dbReference type="AlphaFoldDB" id="A0A915IZQ4"/>
<reference evidence="2" key="1">
    <citation type="submission" date="2022-11" db="UniProtKB">
        <authorList>
            <consortium name="WormBaseParasite"/>
        </authorList>
    </citation>
    <scope>IDENTIFICATION</scope>
</reference>
<accession>A0A915IZQ4</accession>
<evidence type="ECO:0000313" key="1">
    <source>
        <dbReference type="Proteomes" id="UP000887565"/>
    </source>
</evidence>
<proteinExistence type="predicted"/>
<keyword evidence="1" id="KW-1185">Reference proteome</keyword>
<evidence type="ECO:0000313" key="2">
    <source>
        <dbReference type="WBParaSite" id="nRc.2.0.1.t19183-RA"/>
    </source>
</evidence>
<sequence>MIKISMKNLTGVRLCLIVLFLTSVINAKSYMSGKSIRRYDRERKASLDNFLSQMKNDAALAGRMRSIVLGSANAMLGRTSSTTETERTDFKMIKVRFDESSNIELDKSKKAKVMKTEVIIAYIQNL</sequence>
<dbReference type="Proteomes" id="UP000887565">
    <property type="component" value="Unplaced"/>
</dbReference>
<dbReference type="WBParaSite" id="nRc.2.0.1.t19183-RA">
    <property type="protein sequence ID" value="nRc.2.0.1.t19183-RA"/>
    <property type="gene ID" value="nRc.2.0.1.g19183"/>
</dbReference>
<organism evidence="1 2">
    <name type="scientific">Romanomermis culicivorax</name>
    <name type="common">Nematode worm</name>
    <dbReference type="NCBI Taxonomy" id="13658"/>
    <lineage>
        <taxon>Eukaryota</taxon>
        <taxon>Metazoa</taxon>
        <taxon>Ecdysozoa</taxon>
        <taxon>Nematoda</taxon>
        <taxon>Enoplea</taxon>
        <taxon>Dorylaimia</taxon>
        <taxon>Mermithida</taxon>
        <taxon>Mermithoidea</taxon>
        <taxon>Mermithidae</taxon>
        <taxon>Romanomermis</taxon>
    </lineage>
</organism>